<evidence type="ECO:0000256" key="3">
    <source>
        <dbReference type="ARBA" id="ARBA00022692"/>
    </source>
</evidence>
<dbReference type="Pfam" id="PF02628">
    <property type="entry name" value="COX15-CtaA"/>
    <property type="match status" value="1"/>
</dbReference>
<dbReference type="KEGG" id="nmes:H9L09_21150"/>
<organism evidence="13 14">
    <name type="scientific">Nocardioides mesophilus</name>
    <dbReference type="NCBI Taxonomy" id="433659"/>
    <lineage>
        <taxon>Bacteria</taxon>
        <taxon>Bacillati</taxon>
        <taxon>Actinomycetota</taxon>
        <taxon>Actinomycetes</taxon>
        <taxon>Propionibacteriales</taxon>
        <taxon>Nocardioidaceae</taxon>
        <taxon>Nocardioides</taxon>
    </lineage>
</organism>
<dbReference type="InterPro" id="IPR003780">
    <property type="entry name" value="COX15/CtaA_fam"/>
</dbReference>
<feature type="transmembrane region" description="Helical" evidence="12">
    <location>
        <begin position="197"/>
        <end position="216"/>
    </location>
</feature>
<keyword evidence="6" id="KW-0560">Oxidoreductase</keyword>
<accession>A0A7G9RHX6</accession>
<dbReference type="GO" id="GO:0046872">
    <property type="term" value="F:metal ion binding"/>
    <property type="evidence" value="ECO:0007669"/>
    <property type="project" value="UniProtKB-KW"/>
</dbReference>
<feature type="transmembrane region" description="Helical" evidence="12">
    <location>
        <begin position="87"/>
        <end position="107"/>
    </location>
</feature>
<keyword evidence="5 12" id="KW-1133">Transmembrane helix</keyword>
<dbReference type="PANTHER" id="PTHR35457:SF1">
    <property type="entry name" value="HEME A SYNTHASE"/>
    <property type="match status" value="1"/>
</dbReference>
<evidence type="ECO:0000256" key="8">
    <source>
        <dbReference type="ARBA" id="ARBA00023133"/>
    </source>
</evidence>
<keyword evidence="10" id="KW-1015">Disulfide bond</keyword>
<keyword evidence="7" id="KW-0408">Iron</keyword>
<feature type="transmembrane region" description="Helical" evidence="12">
    <location>
        <begin position="56"/>
        <end position="75"/>
    </location>
</feature>
<keyword evidence="8" id="KW-0350">Heme biosynthesis</keyword>
<dbReference type="InterPro" id="IPR050450">
    <property type="entry name" value="COX15/CtaA_HemeA_synthase"/>
</dbReference>
<feature type="transmembrane region" description="Helical" evidence="12">
    <location>
        <begin position="255"/>
        <end position="275"/>
    </location>
</feature>
<comment type="pathway">
    <text evidence="11">Porphyrin-containing compound metabolism.</text>
</comment>
<reference evidence="13 14" key="1">
    <citation type="submission" date="2020-08" db="EMBL/GenBank/DDBJ databases">
        <title>Genome sequence of Nocardioides mesophilus KACC 16243T.</title>
        <authorList>
            <person name="Hyun D.-W."/>
            <person name="Bae J.-W."/>
        </authorList>
    </citation>
    <scope>NUCLEOTIDE SEQUENCE [LARGE SCALE GENOMIC DNA]</scope>
    <source>
        <strain evidence="13 14">KACC 16243</strain>
    </source>
</reference>
<evidence type="ECO:0000256" key="7">
    <source>
        <dbReference type="ARBA" id="ARBA00023004"/>
    </source>
</evidence>
<proteinExistence type="predicted"/>
<evidence type="ECO:0000256" key="9">
    <source>
        <dbReference type="ARBA" id="ARBA00023136"/>
    </source>
</evidence>
<keyword evidence="3 12" id="KW-0812">Transmembrane</keyword>
<dbReference type="GO" id="GO:0016491">
    <property type="term" value="F:oxidoreductase activity"/>
    <property type="evidence" value="ECO:0007669"/>
    <property type="project" value="UniProtKB-KW"/>
</dbReference>
<dbReference type="PANTHER" id="PTHR35457">
    <property type="entry name" value="HEME A SYNTHASE"/>
    <property type="match status" value="1"/>
</dbReference>
<evidence type="ECO:0000313" key="13">
    <source>
        <dbReference type="EMBL" id="QNN55201.1"/>
    </source>
</evidence>
<sequence>MRPAAIASLVVNVLIVVTGGVVRLTGSGLGCPTWPRCTDQSFVPHRELGIHGAIEFGNRMVTFLLAAVAIATLVVAWRHGRRSLTRLAFVLALGVPAQAVVGGITVLTDLNPWIVAFHLLVSLAMIGVSVVLLRRLDEGDGPAEPLVAGGIVRLVQTTFVVGWVVLYVGTVVTGSGPHAGDLDARRNGLDPRALSQLHTDVVFLLLGLSIATVLVLRAVNAPRLARRAALTLVAVELAQGVVGFVQYFLDLPIGLVALHLLGAALTSAALAWLLVSVREHSHTGAPVVAGSSS</sequence>
<evidence type="ECO:0000256" key="4">
    <source>
        <dbReference type="ARBA" id="ARBA00022723"/>
    </source>
</evidence>
<dbReference type="Proteomes" id="UP000515947">
    <property type="component" value="Chromosome"/>
</dbReference>
<gene>
    <name evidence="13" type="ORF">H9L09_21150</name>
</gene>
<name>A0A7G9RHX6_9ACTN</name>
<keyword evidence="4" id="KW-0479">Metal-binding</keyword>
<evidence type="ECO:0000256" key="10">
    <source>
        <dbReference type="ARBA" id="ARBA00023157"/>
    </source>
</evidence>
<evidence type="ECO:0000256" key="5">
    <source>
        <dbReference type="ARBA" id="ARBA00022989"/>
    </source>
</evidence>
<keyword evidence="9 12" id="KW-0472">Membrane</keyword>
<comment type="subcellular location">
    <subcellularLocation>
        <location evidence="1">Membrane</location>
        <topology evidence="1">Multi-pass membrane protein</topology>
    </subcellularLocation>
</comment>
<keyword evidence="2" id="KW-1003">Cell membrane</keyword>
<evidence type="ECO:0000256" key="2">
    <source>
        <dbReference type="ARBA" id="ARBA00022475"/>
    </source>
</evidence>
<evidence type="ECO:0000313" key="14">
    <source>
        <dbReference type="Proteomes" id="UP000515947"/>
    </source>
</evidence>
<feature type="transmembrane region" description="Helical" evidence="12">
    <location>
        <begin position="228"/>
        <end position="249"/>
    </location>
</feature>
<protein>
    <submittedName>
        <fullName evidence="13">Heme A synthase</fullName>
    </submittedName>
</protein>
<dbReference type="AlphaFoldDB" id="A0A7G9RHX6"/>
<dbReference type="GO" id="GO:0016020">
    <property type="term" value="C:membrane"/>
    <property type="evidence" value="ECO:0007669"/>
    <property type="project" value="UniProtKB-SubCell"/>
</dbReference>
<feature type="transmembrane region" description="Helical" evidence="12">
    <location>
        <begin position="113"/>
        <end position="133"/>
    </location>
</feature>
<feature type="transmembrane region" description="Helical" evidence="12">
    <location>
        <begin position="145"/>
        <end position="168"/>
    </location>
</feature>
<evidence type="ECO:0000256" key="6">
    <source>
        <dbReference type="ARBA" id="ARBA00023002"/>
    </source>
</evidence>
<evidence type="ECO:0000256" key="1">
    <source>
        <dbReference type="ARBA" id="ARBA00004141"/>
    </source>
</evidence>
<evidence type="ECO:0000256" key="11">
    <source>
        <dbReference type="ARBA" id="ARBA00023444"/>
    </source>
</evidence>
<evidence type="ECO:0000256" key="12">
    <source>
        <dbReference type="SAM" id="Phobius"/>
    </source>
</evidence>
<keyword evidence="14" id="KW-1185">Reference proteome</keyword>
<dbReference type="GO" id="GO:0006784">
    <property type="term" value="P:heme A biosynthetic process"/>
    <property type="evidence" value="ECO:0007669"/>
    <property type="project" value="InterPro"/>
</dbReference>
<dbReference type="EMBL" id="CP060713">
    <property type="protein sequence ID" value="QNN55201.1"/>
    <property type="molecule type" value="Genomic_DNA"/>
</dbReference>